<reference evidence="2 3" key="1">
    <citation type="submission" date="2019-04" db="EMBL/GenBank/DDBJ databases">
        <authorList>
            <person name="Feng G."/>
            <person name="Zhu H."/>
        </authorList>
    </citation>
    <scope>NUCLEOTIDE SEQUENCE [LARGE SCALE GENOMIC DNA]</scope>
    <source>
        <strain evidence="2 3">6HR-1</strain>
    </source>
</reference>
<evidence type="ECO:0000313" key="3">
    <source>
        <dbReference type="Proteomes" id="UP000297535"/>
    </source>
</evidence>
<proteinExistence type="predicted"/>
<evidence type="ECO:0000313" key="2">
    <source>
        <dbReference type="EMBL" id="TGD99315.1"/>
    </source>
</evidence>
<feature type="domain" description="Glycosyltransferase 61 catalytic" evidence="1">
    <location>
        <begin position="89"/>
        <end position="254"/>
    </location>
</feature>
<dbReference type="GO" id="GO:0016757">
    <property type="term" value="F:glycosyltransferase activity"/>
    <property type="evidence" value="ECO:0007669"/>
    <property type="project" value="InterPro"/>
</dbReference>
<organism evidence="2 3">
    <name type="scientific">Methylobacterium nonmethylotrophicum</name>
    <dbReference type="NCBI Taxonomy" id="1141884"/>
    <lineage>
        <taxon>Bacteria</taxon>
        <taxon>Pseudomonadati</taxon>
        <taxon>Pseudomonadota</taxon>
        <taxon>Alphaproteobacteria</taxon>
        <taxon>Hyphomicrobiales</taxon>
        <taxon>Methylobacteriaceae</taxon>
        <taxon>Methylobacterium</taxon>
    </lineage>
</organism>
<evidence type="ECO:0000259" key="1">
    <source>
        <dbReference type="Pfam" id="PF04577"/>
    </source>
</evidence>
<dbReference type="Proteomes" id="UP000297535">
    <property type="component" value="Unassembled WGS sequence"/>
</dbReference>
<protein>
    <submittedName>
        <fullName evidence="2">Glycosyltransferase family 61 protein</fullName>
    </submittedName>
</protein>
<dbReference type="OrthoDB" id="3760154at2"/>
<keyword evidence="2" id="KW-0808">Transferase</keyword>
<gene>
    <name evidence="2" type="ORF">EU555_12370</name>
</gene>
<keyword evidence="3" id="KW-1185">Reference proteome</keyword>
<comment type="caution">
    <text evidence="2">The sequence shown here is derived from an EMBL/GenBank/DDBJ whole genome shotgun (WGS) entry which is preliminary data.</text>
</comment>
<accession>A0A4Z0NRP4</accession>
<dbReference type="AlphaFoldDB" id="A0A4Z0NRP4"/>
<sequence>MGGNTDFIDFRHIDVMPTQYLKNSAGLFRQARNAGIFRGGPVFPGFAWQLAARHCRGRLPVPSDRRPRPAAVRREAAAGIWCGPVCHHYGHMIADFGMRIAQASRSDPGLPLVFSSAPDAACEPPAFFWQILAHFGVGPERVLLVREPTRFRLLHVPRQAERLDGPGPGRAHLDLMDAIVAGHAAPARDIELLFVSRARWPDGRLAGEPYLANILERAGATVLHPELHDVADQVRFMRRAKRIVFSEGSAVHTLQLLGRLDATVAVIERRPGNRLAEGALRPRVRALEYWSPSRGVLYGLTARGWPRRDRSFGVFDEGDLLARLERFGLDIRGQWCSGDYARRLSDDVALWVAMNGYAAHHPGTLPFIRRQIGRLGLAVDIEGAWRIGTARFQ</sequence>
<name>A0A4Z0NRP4_9HYPH</name>
<dbReference type="InterPro" id="IPR049625">
    <property type="entry name" value="Glyco_transf_61_cat"/>
</dbReference>
<dbReference type="Pfam" id="PF04577">
    <property type="entry name" value="Glyco_transf_61"/>
    <property type="match status" value="1"/>
</dbReference>
<dbReference type="EMBL" id="SRLB01000008">
    <property type="protein sequence ID" value="TGD99315.1"/>
    <property type="molecule type" value="Genomic_DNA"/>
</dbReference>